<protein>
    <recommendedName>
        <fullName evidence="4">Cysteine dioxygenase</fullName>
    </recommendedName>
</protein>
<dbReference type="EMBL" id="CP062008">
    <property type="protein sequence ID" value="QPG68911.1"/>
    <property type="molecule type" value="Genomic_DNA"/>
</dbReference>
<dbReference type="RefSeq" id="WP_053855245.1">
    <property type="nucleotide sequence ID" value="NZ_ANBS01000038.1"/>
</dbReference>
<evidence type="ECO:0000313" key="2">
    <source>
        <dbReference type="EMBL" id="TLH55437.1"/>
    </source>
</evidence>
<sequence>MTATSEHPKARDWFSRLLSGQPHQIIGGPADPYLRRWYVIPRNPVLNVYVHQFLRSDDDRALHDHPWWFVSLILKGGYTEVTEYSQRTPRSGLIGGRFRGWDRTLAFRPATFRHRVELWPVPCASCNGTGGAYGMVPDGRWMETDCGACDGAGTTAAKLPCWTLIITGRRSRTWGFWCKGPAWPGASTRHYVDQFVPWQEFGDAGCGER</sequence>
<name>A0A8H2JH07_MYCMU</name>
<dbReference type="GeneID" id="76728497"/>
<dbReference type="EMBL" id="POTL01000001">
    <property type="protein sequence ID" value="TLH55437.1"/>
    <property type="molecule type" value="Genomic_DNA"/>
</dbReference>
<dbReference type="Proteomes" id="UP000309231">
    <property type="component" value="Chromosome"/>
</dbReference>
<accession>A0A8H2JH07</accession>
<evidence type="ECO:0000313" key="3">
    <source>
        <dbReference type="Proteomes" id="UP000309231"/>
    </source>
</evidence>
<reference evidence="2" key="1">
    <citation type="submission" date="2018-01" db="EMBL/GenBank/DDBJ databases">
        <title>Comparative genomics of Mycobacterium mucogenicum and Mycobacterium neoaurum clade members emphasizing tRNA and non-coding RNA.</title>
        <authorList>
            <person name="Behra P.R.K."/>
            <person name="Pettersson B.M.F."/>
            <person name="Das S."/>
            <person name="Dasgupta S."/>
            <person name="Kirsebom L.A."/>
        </authorList>
    </citation>
    <scope>NUCLEOTIDE SEQUENCE</scope>
    <source>
        <strain evidence="2">DSM 44124</strain>
    </source>
</reference>
<keyword evidence="3" id="KW-1185">Reference proteome</keyword>
<reference evidence="1 3" key="3">
    <citation type="journal article" date="2019" name="Sci. Rep.">
        <title>Insight into the biology of Mycobacterium mucogenicum and Mycobacterium neoaurum clade members.</title>
        <authorList>
            <person name="Behra P.R.K."/>
            <person name="Pettersson B.M.F."/>
            <person name="Ramesh M."/>
            <person name="Dasgupta S."/>
            <person name="Kirsebom L.A."/>
        </authorList>
    </citation>
    <scope>NUCLEOTIDE SEQUENCE [LARGE SCALE GENOMIC DNA]</scope>
    <source>
        <strain evidence="1 3">DSM 44124</strain>
    </source>
</reference>
<dbReference type="AlphaFoldDB" id="A0A8H2JH07"/>
<dbReference type="KEGG" id="mmuc:C1S78_026425"/>
<proteinExistence type="predicted"/>
<gene>
    <name evidence="1" type="ORF">C1S78_026425</name>
    <name evidence="2" type="ORF">C1S78_26390</name>
</gene>
<evidence type="ECO:0008006" key="4">
    <source>
        <dbReference type="Google" id="ProtNLM"/>
    </source>
</evidence>
<evidence type="ECO:0000313" key="1">
    <source>
        <dbReference type="EMBL" id="QPG68911.1"/>
    </source>
</evidence>
<organism evidence="2">
    <name type="scientific">Mycolicibacterium mucogenicum DSM 44124</name>
    <dbReference type="NCBI Taxonomy" id="1226753"/>
    <lineage>
        <taxon>Bacteria</taxon>
        <taxon>Bacillati</taxon>
        <taxon>Actinomycetota</taxon>
        <taxon>Actinomycetes</taxon>
        <taxon>Mycobacteriales</taxon>
        <taxon>Mycobacteriaceae</taxon>
        <taxon>Mycolicibacterium</taxon>
    </lineage>
</organism>
<reference evidence="1 3" key="2">
    <citation type="journal article" date="2019" name="BMC Evol. Biol.">
        <title>Comparative genomics of Mycobacterium mucogenicum and Mycobacterium neoaurum clade members emphasizing tRNA and non-coding RNA.</title>
        <authorList>
            <person name="Behra P.R.K."/>
            <person name="Pettersson B.M.F."/>
            <person name="Das S."/>
            <person name="Dasgupta S."/>
            <person name="Kirsebom L.A."/>
        </authorList>
    </citation>
    <scope>NUCLEOTIDE SEQUENCE [LARGE SCALE GENOMIC DNA]</scope>
    <source>
        <strain evidence="1 3">DSM 44124</strain>
    </source>
</reference>